<evidence type="ECO:0000256" key="4">
    <source>
        <dbReference type="ARBA" id="ARBA00023316"/>
    </source>
</evidence>
<evidence type="ECO:0000256" key="3">
    <source>
        <dbReference type="ARBA" id="ARBA00023235"/>
    </source>
</evidence>
<sequence>MKIGFFDSGIGGLTVLKKVVNTFKGHQYFYFGDTLNVPYGSKPIKKIINILKELFQFYDNLGIDIVVSACNTSDSIILRDYIDMSIYNFRYISILKNAISQIDKKEKVLLLATENTVKTGTYRELLVTKKTKLTEIPCPLFVPLIEEGIWHGPIAESIVNFYLKNQKEYDKIILGCTHYPILEKHIKKSVKGKIIDPADGIVESLKSYLSVISSPPKIHFFVSGDKYKFIHNSERILGRNNYKVQYSTLVFGETGVISW</sequence>
<dbReference type="HAMAP" id="MF_00258">
    <property type="entry name" value="Glu_racemase"/>
    <property type="match status" value="1"/>
</dbReference>
<dbReference type="Proteomes" id="UP000184334">
    <property type="component" value="Unassembled WGS sequence"/>
</dbReference>
<evidence type="ECO:0000313" key="8">
    <source>
        <dbReference type="Proteomes" id="UP000184334"/>
    </source>
</evidence>
<dbReference type="SUPFAM" id="SSF53681">
    <property type="entry name" value="Aspartate/glutamate racemase"/>
    <property type="match status" value="2"/>
</dbReference>
<proteinExistence type="inferred from homology"/>
<dbReference type="OrthoDB" id="9801055at2"/>
<feature type="active site" description="Proton donor/acceptor" evidence="5">
    <location>
        <position position="70"/>
    </location>
</feature>
<dbReference type="PANTHER" id="PTHR21198:SF3">
    <property type="entry name" value="GLUTAMATE RACEMASE"/>
    <property type="match status" value="1"/>
</dbReference>
<keyword evidence="1 5" id="KW-0133">Cell shape</keyword>
<feature type="binding site" evidence="5">
    <location>
        <begin position="39"/>
        <end position="40"/>
    </location>
    <ligand>
        <name>substrate</name>
    </ligand>
</feature>
<dbReference type="GO" id="GO:0008881">
    <property type="term" value="F:glutamate racemase activity"/>
    <property type="evidence" value="ECO:0007669"/>
    <property type="project" value="UniProtKB-UniRule"/>
</dbReference>
<evidence type="ECO:0000256" key="5">
    <source>
        <dbReference type="HAMAP-Rule" id="MF_00258"/>
    </source>
</evidence>
<name>A0A1M4S4U9_MARH1</name>
<dbReference type="STRING" id="1122195.SAMN02745164_00007"/>
<comment type="function">
    <text evidence="5">Provides the (R)-glutamate required for cell wall biosynthesis.</text>
</comment>
<dbReference type="PROSITE" id="PS00924">
    <property type="entry name" value="ASP_GLU_RACEMASE_2"/>
    <property type="match status" value="1"/>
</dbReference>
<reference evidence="7" key="1">
    <citation type="submission" date="2016-11" db="EMBL/GenBank/DDBJ databases">
        <authorList>
            <person name="Varghese N."/>
            <person name="Submissions S."/>
        </authorList>
    </citation>
    <scope>NUCLEOTIDE SEQUENCE [LARGE SCALE GENOMIC DNA]</scope>
    <source>
        <strain evidence="7">DSM 16785</strain>
    </source>
</reference>
<dbReference type="UniPathway" id="UPA00219"/>
<dbReference type="GO" id="GO:0009252">
    <property type="term" value="P:peptidoglycan biosynthetic process"/>
    <property type="evidence" value="ECO:0007669"/>
    <property type="project" value="UniProtKB-UniRule"/>
</dbReference>
<evidence type="ECO:0000256" key="2">
    <source>
        <dbReference type="ARBA" id="ARBA00022984"/>
    </source>
</evidence>
<dbReference type="AlphaFoldDB" id="A0A1M4S4U9"/>
<gene>
    <name evidence="5" type="primary">murI</name>
    <name evidence="7" type="ORF">SAMN02745164_00007</name>
</gene>
<keyword evidence="2 5" id="KW-0573">Peptidoglycan synthesis</keyword>
<comment type="similarity">
    <text evidence="5">Belongs to the aspartate/glutamate racemases family.</text>
</comment>
<dbReference type="PANTHER" id="PTHR21198">
    <property type="entry name" value="GLUTAMATE RACEMASE"/>
    <property type="match status" value="1"/>
</dbReference>
<comment type="pathway">
    <text evidence="5">Cell wall biogenesis; peptidoglycan biosynthesis.</text>
</comment>
<dbReference type="EC" id="5.1.1.3" evidence="5 6"/>
<feature type="active site" description="Proton donor/acceptor" evidence="5">
    <location>
        <position position="176"/>
    </location>
</feature>
<keyword evidence="3 5" id="KW-0413">Isomerase</keyword>
<comment type="catalytic activity">
    <reaction evidence="5">
        <text>L-glutamate = D-glutamate</text>
        <dbReference type="Rhea" id="RHEA:12813"/>
        <dbReference type="ChEBI" id="CHEBI:29985"/>
        <dbReference type="ChEBI" id="CHEBI:29986"/>
        <dbReference type="EC" id="5.1.1.3"/>
    </reaction>
</comment>
<comment type="caution">
    <text evidence="7">The sequence shown here is derived from an EMBL/GenBank/DDBJ whole genome shotgun (WGS) entry which is preliminary data.</text>
</comment>
<feature type="binding site" evidence="5">
    <location>
        <begin position="71"/>
        <end position="72"/>
    </location>
    <ligand>
        <name>substrate</name>
    </ligand>
</feature>
<dbReference type="GO" id="GO:0008360">
    <property type="term" value="P:regulation of cell shape"/>
    <property type="evidence" value="ECO:0007669"/>
    <property type="project" value="UniProtKB-KW"/>
</dbReference>
<dbReference type="NCBIfam" id="TIGR00067">
    <property type="entry name" value="glut_race"/>
    <property type="match status" value="1"/>
</dbReference>
<dbReference type="GO" id="GO:0071555">
    <property type="term" value="P:cell wall organization"/>
    <property type="evidence" value="ECO:0007669"/>
    <property type="project" value="UniProtKB-KW"/>
</dbReference>
<accession>A0A1M4S4U9</accession>
<organism evidence="7 8">
    <name type="scientific">Marinitoga hydrogenitolerans (strain DSM 16785 / JCM 12826 / AT1271)</name>
    <dbReference type="NCBI Taxonomy" id="1122195"/>
    <lineage>
        <taxon>Bacteria</taxon>
        <taxon>Thermotogati</taxon>
        <taxon>Thermotogota</taxon>
        <taxon>Thermotogae</taxon>
        <taxon>Petrotogales</taxon>
        <taxon>Petrotogaceae</taxon>
        <taxon>Marinitoga</taxon>
    </lineage>
</organism>
<dbReference type="InterPro" id="IPR001920">
    <property type="entry name" value="Asp/Glu_race"/>
</dbReference>
<evidence type="ECO:0000313" key="7">
    <source>
        <dbReference type="EMBL" id="SHE27037.1"/>
    </source>
</evidence>
<protein>
    <recommendedName>
        <fullName evidence="5 6">Glutamate racemase</fullName>
        <ecNumber evidence="5 6">5.1.1.3</ecNumber>
    </recommendedName>
</protein>
<dbReference type="Gene3D" id="3.40.50.1860">
    <property type="match status" value="2"/>
</dbReference>
<dbReference type="InterPro" id="IPR004391">
    <property type="entry name" value="Glu_race"/>
</dbReference>
<dbReference type="InterPro" id="IPR033134">
    <property type="entry name" value="Asp/Glu_racemase_AS_2"/>
</dbReference>
<evidence type="ECO:0000256" key="6">
    <source>
        <dbReference type="NCBIfam" id="TIGR00067"/>
    </source>
</evidence>
<dbReference type="RefSeq" id="WP_072862110.1">
    <property type="nucleotide sequence ID" value="NZ_FQUI01000001.1"/>
</dbReference>
<keyword evidence="4 5" id="KW-0961">Cell wall biogenesis/degradation</keyword>
<feature type="binding site" evidence="5">
    <location>
        <begin position="7"/>
        <end position="8"/>
    </location>
    <ligand>
        <name>substrate</name>
    </ligand>
</feature>
<feature type="binding site" evidence="5">
    <location>
        <begin position="177"/>
        <end position="178"/>
    </location>
    <ligand>
        <name>substrate</name>
    </ligand>
</feature>
<keyword evidence="8" id="KW-1185">Reference proteome</keyword>
<evidence type="ECO:0000256" key="1">
    <source>
        <dbReference type="ARBA" id="ARBA00022960"/>
    </source>
</evidence>
<dbReference type="EMBL" id="FQUI01000001">
    <property type="protein sequence ID" value="SHE27037.1"/>
    <property type="molecule type" value="Genomic_DNA"/>
</dbReference>